<feature type="transmembrane region" description="Helical" evidence="2">
    <location>
        <begin position="134"/>
        <end position="165"/>
    </location>
</feature>
<evidence type="ECO:0000313" key="4">
    <source>
        <dbReference type="Proteomes" id="UP001166286"/>
    </source>
</evidence>
<reference evidence="3" key="1">
    <citation type="submission" date="2023-03" db="EMBL/GenBank/DDBJ databases">
        <title>Complete genome of Cladonia borealis.</title>
        <authorList>
            <person name="Park H."/>
        </authorList>
    </citation>
    <scope>NUCLEOTIDE SEQUENCE</scope>
    <source>
        <strain evidence="3">ANT050790</strain>
    </source>
</reference>
<evidence type="ECO:0000256" key="2">
    <source>
        <dbReference type="SAM" id="Phobius"/>
    </source>
</evidence>
<keyword evidence="2" id="KW-0472">Membrane</keyword>
<protein>
    <submittedName>
        <fullName evidence="3">Uncharacterized protein</fullName>
    </submittedName>
</protein>
<dbReference type="Proteomes" id="UP001166286">
    <property type="component" value="Unassembled WGS sequence"/>
</dbReference>
<keyword evidence="2" id="KW-0812">Transmembrane</keyword>
<gene>
    <name evidence="3" type="ORF">JMJ35_009470</name>
</gene>
<feature type="region of interest" description="Disordered" evidence="1">
    <location>
        <begin position="1"/>
        <end position="41"/>
    </location>
</feature>
<proteinExistence type="predicted"/>
<dbReference type="EMBL" id="JAFEKC020000021">
    <property type="protein sequence ID" value="KAK0508386.1"/>
    <property type="molecule type" value="Genomic_DNA"/>
</dbReference>
<feature type="compositionally biased region" description="Basic and acidic residues" evidence="1">
    <location>
        <begin position="8"/>
        <end position="35"/>
    </location>
</feature>
<comment type="caution">
    <text evidence="3">The sequence shown here is derived from an EMBL/GenBank/DDBJ whole genome shotgun (WGS) entry which is preliminary data.</text>
</comment>
<accession>A0AA39QV22</accession>
<evidence type="ECO:0000313" key="3">
    <source>
        <dbReference type="EMBL" id="KAK0508386.1"/>
    </source>
</evidence>
<sequence length="345" mass="38613">MNSIQRYPNKDSQERAKQGDAKRSPPKETKAEEPWKLTPDQIQKELDKWKDSKSPQAQALLCEKDIWDMFKNEDKEGFAKDILQAGVKFATGIACSGGPPGLLIEAATDLMKEKFAEKGTSHGVLVKKLSCNVLVFAVLVAAGTSVITAGASAIAGTAFALHTYLDRRDAKKYEKMQADIAKNMVATYNRIKKESQEKLDDRNRNKIERLLLSSSKQDWEDDHGHVVATYWSGRKEPFGIIQDYHLKQLVEVCPDASKLITYRQAQIWLAHRKRIKRSLRTLFAGQGSDDTLRNDLKKAVADYLEEQQAEAQITEGNYLALPPKVSDFEGSGGVQFALKGFGHKN</sequence>
<name>A0AA39QV22_9LECA</name>
<organism evidence="3 4">
    <name type="scientific">Cladonia borealis</name>
    <dbReference type="NCBI Taxonomy" id="184061"/>
    <lineage>
        <taxon>Eukaryota</taxon>
        <taxon>Fungi</taxon>
        <taxon>Dikarya</taxon>
        <taxon>Ascomycota</taxon>
        <taxon>Pezizomycotina</taxon>
        <taxon>Lecanoromycetes</taxon>
        <taxon>OSLEUM clade</taxon>
        <taxon>Lecanoromycetidae</taxon>
        <taxon>Lecanorales</taxon>
        <taxon>Lecanorineae</taxon>
        <taxon>Cladoniaceae</taxon>
        <taxon>Cladonia</taxon>
    </lineage>
</organism>
<evidence type="ECO:0000256" key="1">
    <source>
        <dbReference type="SAM" id="MobiDB-lite"/>
    </source>
</evidence>
<dbReference type="AlphaFoldDB" id="A0AA39QV22"/>
<keyword evidence="4" id="KW-1185">Reference proteome</keyword>
<keyword evidence="2" id="KW-1133">Transmembrane helix</keyword>